<protein>
    <submittedName>
        <fullName evidence="1">Protein ALP1-like</fullName>
    </submittedName>
</protein>
<gene>
    <name evidence="1" type="ORF">FWK35_00038746</name>
</gene>
<evidence type="ECO:0000313" key="1">
    <source>
        <dbReference type="EMBL" id="KAF0683007.1"/>
    </source>
</evidence>
<keyword evidence="2" id="KW-1185">Reference proteome</keyword>
<accession>A0A6G0VI38</accession>
<organism evidence="1 2">
    <name type="scientific">Aphis craccivora</name>
    <name type="common">Cowpea aphid</name>
    <dbReference type="NCBI Taxonomy" id="307492"/>
    <lineage>
        <taxon>Eukaryota</taxon>
        <taxon>Metazoa</taxon>
        <taxon>Ecdysozoa</taxon>
        <taxon>Arthropoda</taxon>
        <taxon>Hexapoda</taxon>
        <taxon>Insecta</taxon>
        <taxon>Pterygota</taxon>
        <taxon>Neoptera</taxon>
        <taxon>Paraneoptera</taxon>
        <taxon>Hemiptera</taxon>
        <taxon>Sternorrhyncha</taxon>
        <taxon>Aphidomorpha</taxon>
        <taxon>Aphidoidea</taxon>
        <taxon>Aphididae</taxon>
        <taxon>Aphidini</taxon>
        <taxon>Aphis</taxon>
        <taxon>Aphis</taxon>
    </lineage>
</organism>
<reference evidence="1 2" key="1">
    <citation type="submission" date="2019-08" db="EMBL/GenBank/DDBJ databases">
        <title>Whole genome of Aphis craccivora.</title>
        <authorList>
            <person name="Voronova N.V."/>
            <person name="Shulinski R.S."/>
            <person name="Bandarenka Y.V."/>
            <person name="Zhorov D.G."/>
            <person name="Warner D."/>
        </authorList>
    </citation>
    <scope>NUCLEOTIDE SEQUENCE [LARGE SCALE GENOMIC DNA]</scope>
    <source>
        <strain evidence="1">180601</strain>
        <tissue evidence="1">Whole Body</tissue>
    </source>
</reference>
<dbReference type="OrthoDB" id="7337694at2759"/>
<sequence length="101" mass="12431">MDFTNKELAMIALLLDEDEQVAQEPRRYWVHSAWKKRENEGEFQTLYKELIDDETKFHEYFRMSMHCFDVLFKKIEKYIKKQDTNFRKCIPPKHRLAVCLR</sequence>
<evidence type="ECO:0000313" key="2">
    <source>
        <dbReference type="Proteomes" id="UP000478052"/>
    </source>
</evidence>
<name>A0A6G0VI38_APHCR</name>
<dbReference type="Proteomes" id="UP000478052">
    <property type="component" value="Unassembled WGS sequence"/>
</dbReference>
<dbReference type="EMBL" id="VUJU01017446">
    <property type="protein sequence ID" value="KAF0683007.1"/>
    <property type="molecule type" value="Genomic_DNA"/>
</dbReference>
<proteinExistence type="predicted"/>
<dbReference type="AlphaFoldDB" id="A0A6G0VI38"/>
<comment type="caution">
    <text evidence="1">The sequence shown here is derived from an EMBL/GenBank/DDBJ whole genome shotgun (WGS) entry which is preliminary data.</text>
</comment>